<accession>W9RNS3</accession>
<gene>
    <name evidence="2" type="ORF">L484_000721</name>
</gene>
<organism evidence="2 3">
    <name type="scientific">Morus notabilis</name>
    <dbReference type="NCBI Taxonomy" id="981085"/>
    <lineage>
        <taxon>Eukaryota</taxon>
        <taxon>Viridiplantae</taxon>
        <taxon>Streptophyta</taxon>
        <taxon>Embryophyta</taxon>
        <taxon>Tracheophyta</taxon>
        <taxon>Spermatophyta</taxon>
        <taxon>Magnoliopsida</taxon>
        <taxon>eudicotyledons</taxon>
        <taxon>Gunneridae</taxon>
        <taxon>Pentapetalae</taxon>
        <taxon>rosids</taxon>
        <taxon>fabids</taxon>
        <taxon>Rosales</taxon>
        <taxon>Moraceae</taxon>
        <taxon>Moreae</taxon>
        <taxon>Morus</taxon>
    </lineage>
</organism>
<feature type="region of interest" description="Disordered" evidence="1">
    <location>
        <begin position="75"/>
        <end position="114"/>
    </location>
</feature>
<evidence type="ECO:0000256" key="1">
    <source>
        <dbReference type="SAM" id="MobiDB-lite"/>
    </source>
</evidence>
<dbReference type="EMBL" id="KE345311">
    <property type="protein sequence ID" value="EXC00454.1"/>
    <property type="molecule type" value="Genomic_DNA"/>
</dbReference>
<keyword evidence="3" id="KW-1185">Reference proteome</keyword>
<name>W9RNS3_9ROSA</name>
<evidence type="ECO:0000313" key="2">
    <source>
        <dbReference type="EMBL" id="EXC00454.1"/>
    </source>
</evidence>
<dbReference type="Proteomes" id="UP000030645">
    <property type="component" value="Unassembled WGS sequence"/>
</dbReference>
<dbReference type="AlphaFoldDB" id="W9RNS3"/>
<protein>
    <submittedName>
        <fullName evidence="2">Uncharacterized protein</fullName>
    </submittedName>
</protein>
<reference evidence="3" key="1">
    <citation type="submission" date="2013-01" db="EMBL/GenBank/DDBJ databases">
        <title>Draft Genome Sequence of a Mulberry Tree, Morus notabilis C.K. Schneid.</title>
        <authorList>
            <person name="He N."/>
            <person name="Zhao S."/>
        </authorList>
    </citation>
    <scope>NUCLEOTIDE SEQUENCE</scope>
</reference>
<evidence type="ECO:0000313" key="3">
    <source>
        <dbReference type="Proteomes" id="UP000030645"/>
    </source>
</evidence>
<proteinExistence type="predicted"/>
<sequence>MGPVTTPQVVTVPVAVLEREESFDLTADGHHFDTKTCRRSRGGCRERREIDLTDDGPRYEAKSCHLVDREESFDLTADGPESIDITADGARYDTTSYRRSRGGSRPRREVRSNR</sequence>